<dbReference type="CDD" id="cd02573">
    <property type="entry name" value="PseudoU_synth_EcTruB"/>
    <property type="match status" value="1"/>
</dbReference>
<evidence type="ECO:0000256" key="4">
    <source>
        <dbReference type="ARBA" id="ARBA00023235"/>
    </source>
</evidence>
<feature type="domain" description="Pseudouridine synthase II N-terminal" evidence="7">
    <location>
        <begin position="29"/>
        <end position="179"/>
    </location>
</feature>
<comment type="function">
    <text evidence="5">Responsible for synthesis of pseudouridine from uracil-55 in the psi GC loop of transfer RNAs.</text>
</comment>
<evidence type="ECO:0000256" key="6">
    <source>
        <dbReference type="SAM" id="MobiDB-lite"/>
    </source>
</evidence>
<feature type="domain" description="tRNA pseudouridine synthase II TruB subfamily 1 C-terminal" evidence="8">
    <location>
        <begin position="236"/>
        <end position="283"/>
    </location>
</feature>
<reference evidence="11" key="1">
    <citation type="submission" date="2023-07" db="EMBL/GenBank/DDBJ databases">
        <authorList>
            <person name="Luz R."/>
            <person name="Cordeiro R."/>
            <person name="Fonseca A."/>
            <person name="Goncalves V."/>
        </authorList>
    </citation>
    <scope>NUCLEOTIDE SEQUENCE [LARGE SCALE GENOMIC DNA]</scope>
    <source>
        <strain evidence="11">BACA0444</strain>
    </source>
</reference>
<comment type="similarity">
    <text evidence="2 5">Belongs to the pseudouridine synthase TruB family. Type 1 subfamily.</text>
</comment>
<dbReference type="GO" id="GO:0031119">
    <property type="term" value="P:tRNA pseudouridine synthesis"/>
    <property type="evidence" value="ECO:0007669"/>
    <property type="project" value="UniProtKB-UniRule"/>
</dbReference>
<dbReference type="EMBL" id="JAVMIP010000004">
    <property type="protein sequence ID" value="MDS3860520.1"/>
    <property type="molecule type" value="Genomic_DNA"/>
</dbReference>
<dbReference type="InterPro" id="IPR014780">
    <property type="entry name" value="tRNA_psdUridine_synth_TruB"/>
</dbReference>
<evidence type="ECO:0000259" key="7">
    <source>
        <dbReference type="Pfam" id="PF01509"/>
    </source>
</evidence>
<dbReference type="Pfam" id="PF16198">
    <property type="entry name" value="TruB_C_2"/>
    <property type="match status" value="1"/>
</dbReference>
<dbReference type="AlphaFoldDB" id="A0AAE4JVN6"/>
<keyword evidence="11" id="KW-1185">Reference proteome</keyword>
<proteinExistence type="inferred from homology"/>
<dbReference type="HAMAP" id="MF_01080">
    <property type="entry name" value="TruB_bact"/>
    <property type="match status" value="1"/>
</dbReference>
<keyword evidence="4 5" id="KW-0413">Isomerase</keyword>
<dbReference type="EC" id="5.4.99.25" evidence="5"/>
<evidence type="ECO:0000259" key="8">
    <source>
        <dbReference type="Pfam" id="PF09157"/>
    </source>
</evidence>
<protein>
    <recommendedName>
        <fullName evidence="5">tRNA pseudouridine synthase B</fullName>
        <ecNumber evidence="5">5.4.99.25</ecNumber>
    </recommendedName>
    <alternativeName>
        <fullName evidence="5">tRNA pseudouridine(55) synthase</fullName>
        <shortName evidence="5">Psi55 synthase</shortName>
    </alternativeName>
    <alternativeName>
        <fullName evidence="5">tRNA pseudouridylate synthase</fullName>
    </alternativeName>
    <alternativeName>
        <fullName evidence="5">tRNA-uridine isomerase</fullName>
    </alternativeName>
</protein>
<dbReference type="InterPro" id="IPR020103">
    <property type="entry name" value="PsdUridine_synth_cat_dom_sf"/>
</dbReference>
<dbReference type="RefSeq" id="WP_322877793.1">
    <property type="nucleotide sequence ID" value="NZ_JAVMIP010000004.1"/>
</dbReference>
<dbReference type="InterPro" id="IPR015240">
    <property type="entry name" value="tRNA_sdUridine_synth_fam1_C"/>
</dbReference>
<dbReference type="PANTHER" id="PTHR13767">
    <property type="entry name" value="TRNA-PSEUDOURIDINE SYNTHASE"/>
    <property type="match status" value="1"/>
</dbReference>
<dbReference type="GO" id="GO:0160148">
    <property type="term" value="F:tRNA pseudouridine(55) synthase activity"/>
    <property type="evidence" value="ECO:0007669"/>
    <property type="project" value="UniProtKB-EC"/>
</dbReference>
<dbReference type="Gene3D" id="3.30.2350.10">
    <property type="entry name" value="Pseudouridine synthase"/>
    <property type="match status" value="1"/>
</dbReference>
<evidence type="ECO:0000256" key="3">
    <source>
        <dbReference type="ARBA" id="ARBA00022694"/>
    </source>
</evidence>
<dbReference type="GO" id="GO:0003723">
    <property type="term" value="F:RNA binding"/>
    <property type="evidence" value="ECO:0007669"/>
    <property type="project" value="InterPro"/>
</dbReference>
<feature type="compositionally biased region" description="Polar residues" evidence="6">
    <location>
        <begin position="300"/>
        <end position="319"/>
    </location>
</feature>
<evidence type="ECO:0000256" key="2">
    <source>
        <dbReference type="ARBA" id="ARBA00005642"/>
    </source>
</evidence>
<name>A0AAE4JVN6_9CYAN</name>
<feature type="region of interest" description="Disordered" evidence="6">
    <location>
        <begin position="299"/>
        <end position="319"/>
    </location>
</feature>
<dbReference type="SUPFAM" id="SSF55120">
    <property type="entry name" value="Pseudouridine synthase"/>
    <property type="match status" value="1"/>
</dbReference>
<keyword evidence="3 5" id="KW-0819">tRNA processing</keyword>
<dbReference type="Pfam" id="PF01509">
    <property type="entry name" value="TruB_N"/>
    <property type="match status" value="1"/>
</dbReference>
<dbReference type="PANTHER" id="PTHR13767:SF2">
    <property type="entry name" value="PSEUDOURIDYLATE SYNTHASE TRUB1"/>
    <property type="match status" value="1"/>
</dbReference>
<feature type="active site" description="Nucleophile" evidence="5">
    <location>
        <position position="44"/>
    </location>
</feature>
<dbReference type="InterPro" id="IPR032819">
    <property type="entry name" value="TruB_C"/>
</dbReference>
<sequence>MKHGPQLSGFLNLNKPAGFTSHDCVAKLRRMFRLKRVGHGGTLDPMATGVLPIALGTATRLLPYLPTEKAYRGVIQLGLVTDTDDITGTIIAQANASEITQAQVRQGLEIFHKGYDQRPPAYSAVQVAGKRLYQLARKGESIDISTRWVDIFNLEVLAWQPGPTATVELMINCGPGTYIRSIARDLGAVLGVGATLASLTRTKSCGFELGNSCTLDDLNPDSTNLIAPGLALQHLPAIRLDAEIAKRWCCGQKMAIETVNLTTPHRVLDQAGTLLGIGQLEDDIFRAKVVLPSQIDHSIDNNASNSHTSHDSSANDFSG</sequence>
<dbReference type="GO" id="GO:1990481">
    <property type="term" value="P:mRNA pseudouridine synthesis"/>
    <property type="evidence" value="ECO:0007669"/>
    <property type="project" value="TreeGrafter"/>
</dbReference>
<dbReference type="Proteomes" id="UP001268256">
    <property type="component" value="Unassembled WGS sequence"/>
</dbReference>
<dbReference type="Pfam" id="PF09157">
    <property type="entry name" value="TruB-C_2"/>
    <property type="match status" value="1"/>
</dbReference>
<feature type="domain" description="tRNA pseudouridylate synthase B C-terminal" evidence="9">
    <location>
        <begin position="180"/>
        <end position="219"/>
    </location>
</feature>
<accession>A0AAE4JVN6</accession>
<dbReference type="NCBIfam" id="TIGR00431">
    <property type="entry name" value="TruB"/>
    <property type="match status" value="1"/>
</dbReference>
<comment type="catalytic activity">
    <reaction evidence="1 5">
        <text>uridine(55) in tRNA = pseudouridine(55) in tRNA</text>
        <dbReference type="Rhea" id="RHEA:42532"/>
        <dbReference type="Rhea" id="RHEA-COMP:10101"/>
        <dbReference type="Rhea" id="RHEA-COMP:10102"/>
        <dbReference type="ChEBI" id="CHEBI:65314"/>
        <dbReference type="ChEBI" id="CHEBI:65315"/>
        <dbReference type="EC" id="5.4.99.25"/>
    </reaction>
</comment>
<evidence type="ECO:0000256" key="1">
    <source>
        <dbReference type="ARBA" id="ARBA00000385"/>
    </source>
</evidence>
<dbReference type="InterPro" id="IPR002501">
    <property type="entry name" value="PsdUridine_synth_N"/>
</dbReference>
<comment type="caution">
    <text evidence="10">The sequence shown here is derived from an EMBL/GenBank/DDBJ whole genome shotgun (WGS) entry which is preliminary data.</text>
</comment>
<evidence type="ECO:0000256" key="5">
    <source>
        <dbReference type="HAMAP-Rule" id="MF_01080"/>
    </source>
</evidence>
<organism evidence="10 11">
    <name type="scientific">Pseudocalidococcus azoricus BACA0444</name>
    <dbReference type="NCBI Taxonomy" id="2918990"/>
    <lineage>
        <taxon>Bacteria</taxon>
        <taxon>Bacillati</taxon>
        <taxon>Cyanobacteriota</taxon>
        <taxon>Cyanophyceae</taxon>
        <taxon>Acaryochloridales</taxon>
        <taxon>Thermosynechococcaceae</taxon>
        <taxon>Pseudocalidococcus</taxon>
        <taxon>Pseudocalidococcus azoricus</taxon>
    </lineage>
</organism>
<evidence type="ECO:0000313" key="11">
    <source>
        <dbReference type="Proteomes" id="UP001268256"/>
    </source>
</evidence>
<gene>
    <name evidence="5 10" type="primary">truB</name>
    <name evidence="10" type="ORF">RIF25_06820</name>
</gene>
<evidence type="ECO:0000259" key="9">
    <source>
        <dbReference type="Pfam" id="PF16198"/>
    </source>
</evidence>
<evidence type="ECO:0000313" key="10">
    <source>
        <dbReference type="EMBL" id="MDS3860520.1"/>
    </source>
</evidence>